<dbReference type="Proteomes" id="UP000248340">
    <property type="component" value="Unassembled WGS sequence"/>
</dbReference>
<feature type="compositionally biased region" description="Low complexity" evidence="4">
    <location>
        <begin position="453"/>
        <end position="473"/>
    </location>
</feature>
<feature type="compositionally biased region" description="Polar residues" evidence="4">
    <location>
        <begin position="327"/>
        <end position="337"/>
    </location>
</feature>
<feature type="compositionally biased region" description="Polar residues" evidence="4">
    <location>
        <begin position="363"/>
        <end position="372"/>
    </location>
</feature>
<gene>
    <name evidence="5" type="ORF">BO82DRAFT_408623</name>
</gene>
<evidence type="ECO:0000256" key="2">
    <source>
        <dbReference type="ARBA" id="ARBA00023043"/>
    </source>
</evidence>
<dbReference type="PROSITE" id="PS50088">
    <property type="entry name" value="ANK_REPEAT"/>
    <property type="match status" value="2"/>
</dbReference>
<feature type="compositionally biased region" description="Polar residues" evidence="4">
    <location>
        <begin position="114"/>
        <end position="123"/>
    </location>
</feature>
<feature type="compositionally biased region" description="Low complexity" evidence="4">
    <location>
        <begin position="22"/>
        <end position="42"/>
    </location>
</feature>
<protein>
    <submittedName>
        <fullName evidence="5">Ankyrin</fullName>
    </submittedName>
</protein>
<keyword evidence="6" id="KW-1185">Reference proteome</keyword>
<dbReference type="PANTHER" id="PTHR24123:SF33">
    <property type="entry name" value="PROTEIN HOS4"/>
    <property type="match status" value="1"/>
</dbReference>
<feature type="compositionally biased region" description="Basic and acidic residues" evidence="4">
    <location>
        <begin position="373"/>
        <end position="389"/>
    </location>
</feature>
<dbReference type="InterPro" id="IPR002110">
    <property type="entry name" value="Ankyrin_rpt"/>
</dbReference>
<dbReference type="AlphaFoldDB" id="A0A319CG22"/>
<evidence type="ECO:0000313" key="6">
    <source>
        <dbReference type="Proteomes" id="UP000248340"/>
    </source>
</evidence>
<dbReference type="VEuPathDB" id="FungiDB:BO82DRAFT_408623"/>
<feature type="compositionally biased region" description="Polar residues" evidence="4">
    <location>
        <begin position="230"/>
        <end position="241"/>
    </location>
</feature>
<feature type="compositionally biased region" description="Basic and acidic residues" evidence="4">
    <location>
        <begin position="146"/>
        <end position="167"/>
    </location>
</feature>
<proteinExistence type="predicted"/>
<organism evidence="5 6">
    <name type="scientific">Aspergillus uvarum CBS 121591</name>
    <dbReference type="NCBI Taxonomy" id="1448315"/>
    <lineage>
        <taxon>Eukaryota</taxon>
        <taxon>Fungi</taxon>
        <taxon>Dikarya</taxon>
        <taxon>Ascomycota</taxon>
        <taxon>Pezizomycotina</taxon>
        <taxon>Eurotiomycetes</taxon>
        <taxon>Eurotiomycetidae</taxon>
        <taxon>Eurotiales</taxon>
        <taxon>Aspergillaceae</taxon>
        <taxon>Aspergillus</taxon>
        <taxon>Aspergillus subgen. Circumdati</taxon>
    </lineage>
</organism>
<dbReference type="GeneID" id="37142442"/>
<feature type="compositionally biased region" description="Basic and acidic residues" evidence="4">
    <location>
        <begin position="351"/>
        <end position="362"/>
    </location>
</feature>
<sequence length="895" mass="98945">MARPSKQKRAARMRANLRRRGAQQQQRQTQSPQQTESQPTTEGEMQHTNDEKDTPVEMHTQLENNFANEDELLESQKQATQPTTDANADNTEGVIMPSTQRGTEPADENEGLQPPTQSKQPTNYAEGDTTDEVSVLSTQFETPASGDEHQQHANQHTDDSTHIKEETEATAQHETNPTTNTPVTVKQEETQPTDTEETTERVSQQAKKRRKRPVLAPQPRLPAQQPPALTQSTNNNPQAPKTSKRKASDPAETIDLSSPKPSPKKRKARVTAGVIDLCSPGPSPKDSGQRQSPKNLRKRKPADPPERIPIKRARSTAPTSPRRTRSYTKQATQQPPQVQFKDYPRKRRGARRVEWADRETRKQPTVAQQDATSIKKEEQPQRSLRDRSQVRKPGHFQSQVKREPASQPPHTPTPGKETPFHTALQQALLHQTQAVTNTTYDILERQLATTQATAARRARSTLNPTTTTTTDTETNTETDTDTDTETDTDHAHDPILPLPLGQVLKVAKYFNTNILSRLTQTCKTLYRNLVQELHLRQHATVIPDSAWQTQIRLSLADAEGRRTVEWLPSTGYYPEPMDLAIQHGRVDDVRAYLLRGADRDCLNSYGIRPLRWAVATGQLEIVQLLLEDKADPNLPDADGSGGALAGPFVGQDSETETVIETLLSAGAQLISMDAFAALCHARNSVEYLKHALANGSASTVGQLRGPSHTTALHVAAQTGQKALVSVLLTETEGLALDAVNDHGQSALHLALRDGNEETALTLIDAGCALDLLDNFNRDALALAVERGYAEVVRAMLDAPADAGVDFRATRKYGHRPSAEMTHLEGAFTFRRFGIMKQLLLGREQAVDEVLQRRCRELARTDPTYGELCEDVSLLMGSCMLGFDSEEGEGEGEGED</sequence>
<feature type="compositionally biased region" description="Basic residues" evidence="4">
    <location>
        <begin position="1"/>
        <end position="21"/>
    </location>
</feature>
<dbReference type="Gene3D" id="1.25.40.20">
    <property type="entry name" value="Ankyrin repeat-containing domain"/>
    <property type="match status" value="1"/>
</dbReference>
<feature type="region of interest" description="Disordered" evidence="4">
    <location>
        <begin position="1"/>
        <end position="419"/>
    </location>
</feature>
<feature type="compositionally biased region" description="Low complexity" evidence="4">
    <location>
        <begin position="214"/>
        <end position="229"/>
    </location>
</feature>
<keyword evidence="2 3" id="KW-0040">ANK repeat</keyword>
<dbReference type="OrthoDB" id="539213at2759"/>
<dbReference type="RefSeq" id="XP_025494775.1">
    <property type="nucleotide sequence ID" value="XM_025639700.1"/>
</dbReference>
<feature type="compositionally biased region" description="Acidic residues" evidence="4">
    <location>
        <begin position="474"/>
        <end position="486"/>
    </location>
</feature>
<evidence type="ECO:0000256" key="3">
    <source>
        <dbReference type="PROSITE-ProRule" id="PRU00023"/>
    </source>
</evidence>
<dbReference type="STRING" id="1448315.A0A319CG22"/>
<dbReference type="InterPro" id="IPR036770">
    <property type="entry name" value="Ankyrin_rpt-contain_sf"/>
</dbReference>
<dbReference type="EMBL" id="KZ821683">
    <property type="protein sequence ID" value="PYH84575.1"/>
    <property type="molecule type" value="Genomic_DNA"/>
</dbReference>
<dbReference type="Pfam" id="PF00023">
    <property type="entry name" value="Ank"/>
    <property type="match status" value="1"/>
</dbReference>
<dbReference type="Pfam" id="PF12796">
    <property type="entry name" value="Ank_2"/>
    <property type="match status" value="1"/>
</dbReference>
<feature type="compositionally biased region" description="Low complexity" evidence="4">
    <location>
        <begin position="175"/>
        <end position="193"/>
    </location>
</feature>
<evidence type="ECO:0000313" key="5">
    <source>
        <dbReference type="EMBL" id="PYH84575.1"/>
    </source>
</evidence>
<feature type="repeat" description="ANK" evidence="3">
    <location>
        <begin position="605"/>
        <end position="637"/>
    </location>
</feature>
<evidence type="ECO:0000256" key="4">
    <source>
        <dbReference type="SAM" id="MobiDB-lite"/>
    </source>
</evidence>
<name>A0A319CG22_9EURO</name>
<accession>A0A319CG22</accession>
<feature type="compositionally biased region" description="Basic and acidic residues" evidence="4">
    <location>
        <begin position="44"/>
        <end position="56"/>
    </location>
</feature>
<dbReference type="PANTHER" id="PTHR24123">
    <property type="entry name" value="ANKYRIN REPEAT-CONTAINING"/>
    <property type="match status" value="1"/>
</dbReference>
<dbReference type="PROSITE" id="PS50297">
    <property type="entry name" value="ANK_REP_REGION"/>
    <property type="match status" value="2"/>
</dbReference>
<keyword evidence="1" id="KW-0677">Repeat</keyword>
<feature type="region of interest" description="Disordered" evidence="4">
    <location>
        <begin position="453"/>
        <end position="494"/>
    </location>
</feature>
<reference evidence="5 6" key="1">
    <citation type="submission" date="2016-12" db="EMBL/GenBank/DDBJ databases">
        <title>The genomes of Aspergillus section Nigri reveals drivers in fungal speciation.</title>
        <authorList>
            <consortium name="DOE Joint Genome Institute"/>
            <person name="Vesth T.C."/>
            <person name="Nybo J."/>
            <person name="Theobald S."/>
            <person name="Brandl J."/>
            <person name="Frisvad J.C."/>
            <person name="Nielsen K.F."/>
            <person name="Lyhne E.K."/>
            <person name="Kogle M.E."/>
            <person name="Kuo A."/>
            <person name="Riley R."/>
            <person name="Clum A."/>
            <person name="Nolan M."/>
            <person name="Lipzen A."/>
            <person name="Salamov A."/>
            <person name="Henrissat B."/>
            <person name="Wiebenga A."/>
            <person name="De Vries R.P."/>
            <person name="Grigoriev I.V."/>
            <person name="Mortensen U.H."/>
            <person name="Andersen M.R."/>
            <person name="Baker S.E."/>
        </authorList>
    </citation>
    <scope>NUCLEOTIDE SEQUENCE [LARGE SCALE GENOMIC DNA]</scope>
    <source>
        <strain evidence="5 6">CBS 121591</strain>
    </source>
</reference>
<feature type="compositionally biased region" description="Polar residues" evidence="4">
    <location>
        <begin position="75"/>
        <end position="90"/>
    </location>
</feature>
<evidence type="ECO:0000256" key="1">
    <source>
        <dbReference type="ARBA" id="ARBA00022737"/>
    </source>
</evidence>
<feature type="repeat" description="ANK" evidence="3">
    <location>
        <begin position="742"/>
        <end position="774"/>
    </location>
</feature>
<dbReference type="InterPro" id="IPR051165">
    <property type="entry name" value="Multifunctional_ANK_Repeat"/>
</dbReference>
<dbReference type="SUPFAM" id="SSF48403">
    <property type="entry name" value="Ankyrin repeat"/>
    <property type="match status" value="1"/>
</dbReference>
<dbReference type="SMART" id="SM00248">
    <property type="entry name" value="ANK"/>
    <property type="match status" value="5"/>
</dbReference>